<keyword evidence="3" id="KW-1185">Reference proteome</keyword>
<evidence type="ECO:0000313" key="3">
    <source>
        <dbReference type="Proteomes" id="UP000736672"/>
    </source>
</evidence>
<feature type="region of interest" description="Disordered" evidence="1">
    <location>
        <begin position="1"/>
        <end position="22"/>
    </location>
</feature>
<gene>
    <name evidence="2" type="ORF">B0J15DRAFT_547872</name>
</gene>
<protein>
    <submittedName>
        <fullName evidence="2">Uncharacterized protein</fullName>
    </submittedName>
</protein>
<feature type="compositionally biased region" description="Basic and acidic residues" evidence="1">
    <location>
        <begin position="8"/>
        <end position="19"/>
    </location>
</feature>
<accession>A0A9P9KN69</accession>
<evidence type="ECO:0000256" key="1">
    <source>
        <dbReference type="SAM" id="MobiDB-lite"/>
    </source>
</evidence>
<name>A0A9P9KN69_FUSSL</name>
<reference evidence="2" key="1">
    <citation type="journal article" date="2021" name="Nat. Commun.">
        <title>Genetic determinants of endophytism in the Arabidopsis root mycobiome.</title>
        <authorList>
            <person name="Mesny F."/>
            <person name="Miyauchi S."/>
            <person name="Thiergart T."/>
            <person name="Pickel B."/>
            <person name="Atanasova L."/>
            <person name="Karlsson M."/>
            <person name="Huettel B."/>
            <person name="Barry K.W."/>
            <person name="Haridas S."/>
            <person name="Chen C."/>
            <person name="Bauer D."/>
            <person name="Andreopoulos W."/>
            <person name="Pangilinan J."/>
            <person name="LaButti K."/>
            <person name="Riley R."/>
            <person name="Lipzen A."/>
            <person name="Clum A."/>
            <person name="Drula E."/>
            <person name="Henrissat B."/>
            <person name="Kohler A."/>
            <person name="Grigoriev I.V."/>
            <person name="Martin F.M."/>
            <person name="Hacquard S."/>
        </authorList>
    </citation>
    <scope>NUCLEOTIDE SEQUENCE</scope>
    <source>
        <strain evidence="2">FSSC 5 MPI-SDFR-AT-0091</strain>
    </source>
</reference>
<dbReference type="EMBL" id="JAGTJS010000008">
    <property type="protein sequence ID" value="KAH7260264.1"/>
    <property type="molecule type" value="Genomic_DNA"/>
</dbReference>
<dbReference type="AlphaFoldDB" id="A0A9P9KN69"/>
<comment type="caution">
    <text evidence="2">The sequence shown here is derived from an EMBL/GenBank/DDBJ whole genome shotgun (WGS) entry which is preliminary data.</text>
</comment>
<organism evidence="2 3">
    <name type="scientific">Fusarium solani</name>
    <name type="common">Filamentous fungus</name>
    <dbReference type="NCBI Taxonomy" id="169388"/>
    <lineage>
        <taxon>Eukaryota</taxon>
        <taxon>Fungi</taxon>
        <taxon>Dikarya</taxon>
        <taxon>Ascomycota</taxon>
        <taxon>Pezizomycotina</taxon>
        <taxon>Sordariomycetes</taxon>
        <taxon>Hypocreomycetidae</taxon>
        <taxon>Hypocreales</taxon>
        <taxon>Nectriaceae</taxon>
        <taxon>Fusarium</taxon>
        <taxon>Fusarium solani species complex</taxon>
    </lineage>
</organism>
<evidence type="ECO:0000313" key="2">
    <source>
        <dbReference type="EMBL" id="KAH7260264.1"/>
    </source>
</evidence>
<sequence>MSAQNAERPPDTEPRDTERLGGIPYAVNETRKAFCILTLKAAGIELNGQVLKNIIVTHESRFITWVMANDAHRMPGACPRSLEYWRRYRPQSYRTLSHLILRVNSLLDRIYELLNERLGPDQKSVLDLFLRHLRGTLKSLEDVTDER</sequence>
<dbReference type="Proteomes" id="UP000736672">
    <property type="component" value="Unassembled WGS sequence"/>
</dbReference>
<dbReference type="OrthoDB" id="5016576at2759"/>
<proteinExistence type="predicted"/>